<dbReference type="SUPFAM" id="SSF52540">
    <property type="entry name" value="P-loop containing nucleoside triphosphate hydrolases"/>
    <property type="match status" value="1"/>
</dbReference>
<dbReference type="PROSITE" id="PS50067">
    <property type="entry name" value="KINESIN_MOTOR_2"/>
    <property type="match status" value="1"/>
</dbReference>
<dbReference type="PANTHER" id="PTHR37739">
    <property type="entry name" value="KINESIN-LIKE PROTEIN KIN-12D"/>
    <property type="match status" value="1"/>
</dbReference>
<organism evidence="9 10">
    <name type="scientific">Clarias magur</name>
    <name type="common">Asian catfish</name>
    <name type="synonym">Macropteronotus magur</name>
    <dbReference type="NCBI Taxonomy" id="1594786"/>
    <lineage>
        <taxon>Eukaryota</taxon>
        <taxon>Metazoa</taxon>
        <taxon>Chordata</taxon>
        <taxon>Craniata</taxon>
        <taxon>Vertebrata</taxon>
        <taxon>Euteleostomi</taxon>
        <taxon>Actinopterygii</taxon>
        <taxon>Neopterygii</taxon>
        <taxon>Teleostei</taxon>
        <taxon>Ostariophysi</taxon>
        <taxon>Siluriformes</taxon>
        <taxon>Clariidae</taxon>
        <taxon>Clarias</taxon>
    </lineage>
</organism>
<dbReference type="GO" id="GO:0048731">
    <property type="term" value="P:system development"/>
    <property type="evidence" value="ECO:0007669"/>
    <property type="project" value="UniProtKB-ARBA"/>
</dbReference>
<proteinExistence type="inferred from homology"/>
<reference evidence="9" key="1">
    <citation type="submission" date="2020-07" db="EMBL/GenBank/DDBJ databases">
        <title>Clarias magur genome sequencing, assembly and annotation.</title>
        <authorList>
            <person name="Kushwaha B."/>
            <person name="Kumar R."/>
            <person name="Das P."/>
            <person name="Joshi C.G."/>
            <person name="Kumar D."/>
            <person name="Nagpure N.S."/>
            <person name="Pandey M."/>
            <person name="Agarwal S."/>
            <person name="Srivastava S."/>
            <person name="Singh M."/>
            <person name="Sahoo L."/>
            <person name="Jayasankar P."/>
            <person name="Meher P.K."/>
            <person name="Koringa P.G."/>
            <person name="Iquebal M.A."/>
            <person name="Das S.P."/>
            <person name="Bit A."/>
            <person name="Patnaik S."/>
            <person name="Patel N."/>
            <person name="Shah T.M."/>
            <person name="Hinsu A."/>
            <person name="Jena J.K."/>
        </authorList>
    </citation>
    <scope>NUCLEOTIDE SEQUENCE</scope>
    <source>
        <strain evidence="9">CIFAMagur01</strain>
        <tissue evidence="9">Testis</tissue>
    </source>
</reference>
<evidence type="ECO:0000313" key="9">
    <source>
        <dbReference type="EMBL" id="KAF5900768.1"/>
    </source>
</evidence>
<keyword evidence="3" id="KW-0067">ATP-binding</keyword>
<dbReference type="InterPro" id="IPR044986">
    <property type="entry name" value="KIF15/KIN-12"/>
</dbReference>
<dbReference type="InterPro" id="IPR027417">
    <property type="entry name" value="P-loop_NTPase"/>
</dbReference>
<dbReference type="AlphaFoldDB" id="A0A8J4XBJ3"/>
<dbReference type="EMBL" id="QNUK01000127">
    <property type="protein sequence ID" value="KAF5900768.1"/>
    <property type="molecule type" value="Genomic_DNA"/>
</dbReference>
<evidence type="ECO:0000256" key="1">
    <source>
        <dbReference type="ARBA" id="ARBA00022701"/>
    </source>
</evidence>
<sequence>IFSKECITKQSNINLVDLAGSERQRSSGSEVDRLKEGTAINLSLTTLGNVI</sequence>
<dbReference type="Proteomes" id="UP000727407">
    <property type="component" value="Unassembled WGS sequence"/>
</dbReference>
<dbReference type="GO" id="GO:0005524">
    <property type="term" value="F:ATP binding"/>
    <property type="evidence" value="ECO:0007669"/>
    <property type="project" value="UniProtKB-KW"/>
</dbReference>
<feature type="non-terminal residue" evidence="9">
    <location>
        <position position="1"/>
    </location>
</feature>
<keyword evidence="2" id="KW-0547">Nucleotide-binding</keyword>
<dbReference type="GO" id="GO:0003777">
    <property type="term" value="F:microtubule motor activity"/>
    <property type="evidence" value="ECO:0007669"/>
    <property type="project" value="InterPro"/>
</dbReference>
<evidence type="ECO:0000256" key="3">
    <source>
        <dbReference type="ARBA" id="ARBA00022840"/>
    </source>
</evidence>
<evidence type="ECO:0000313" key="10">
    <source>
        <dbReference type="Proteomes" id="UP000727407"/>
    </source>
</evidence>
<comment type="caution">
    <text evidence="9">The sequence shown here is derived from an EMBL/GenBank/DDBJ whole genome shotgun (WGS) entry which is preliminary data.</text>
</comment>
<dbReference type="InterPro" id="IPR001752">
    <property type="entry name" value="Kinesin_motor_dom"/>
</dbReference>
<protein>
    <submittedName>
        <fullName evidence="9">Kinesin-like protein KIF28P</fullName>
    </submittedName>
</protein>
<evidence type="ECO:0000256" key="5">
    <source>
        <dbReference type="ARBA" id="ARBA00023175"/>
    </source>
</evidence>
<dbReference type="GO" id="GO:0007018">
    <property type="term" value="P:microtubule-based movement"/>
    <property type="evidence" value="ECO:0007669"/>
    <property type="project" value="InterPro"/>
</dbReference>
<dbReference type="GO" id="GO:0008017">
    <property type="term" value="F:microtubule binding"/>
    <property type="evidence" value="ECO:0007669"/>
    <property type="project" value="InterPro"/>
</dbReference>
<comment type="similarity">
    <text evidence="6">Belongs to the TRAFAC class myosin-kinesin ATPase superfamily. Kinesin family. KIN-12 subfamily.</text>
</comment>
<evidence type="ECO:0000256" key="7">
    <source>
        <dbReference type="PROSITE-ProRule" id="PRU00283"/>
    </source>
</evidence>
<evidence type="ECO:0000256" key="4">
    <source>
        <dbReference type="ARBA" id="ARBA00023054"/>
    </source>
</evidence>
<feature type="non-terminal residue" evidence="9">
    <location>
        <position position="51"/>
    </location>
</feature>
<comment type="caution">
    <text evidence="7">Lacks conserved residue(s) required for the propagation of feature annotation.</text>
</comment>
<feature type="domain" description="Kinesin motor" evidence="8">
    <location>
        <begin position="1"/>
        <end position="51"/>
    </location>
</feature>
<keyword evidence="1" id="KW-0493">Microtubule</keyword>
<keyword evidence="10" id="KW-1185">Reference proteome</keyword>
<name>A0A8J4XBJ3_CLAMG</name>
<evidence type="ECO:0000256" key="2">
    <source>
        <dbReference type="ARBA" id="ARBA00022741"/>
    </source>
</evidence>
<dbReference type="InterPro" id="IPR036961">
    <property type="entry name" value="Kinesin_motor_dom_sf"/>
</dbReference>
<keyword evidence="5" id="KW-0505">Motor protein</keyword>
<dbReference type="PANTHER" id="PTHR37739:SF14">
    <property type="entry name" value="KINESIN-LIKE PROTEIN KIN-12E"/>
    <property type="match status" value="1"/>
</dbReference>
<dbReference type="OrthoDB" id="3176171at2759"/>
<dbReference type="Pfam" id="PF00225">
    <property type="entry name" value="Kinesin"/>
    <property type="match status" value="1"/>
</dbReference>
<evidence type="ECO:0000256" key="6">
    <source>
        <dbReference type="ARBA" id="ARBA00034488"/>
    </source>
</evidence>
<gene>
    <name evidence="9" type="ORF">DAT39_009500</name>
</gene>
<evidence type="ECO:0000259" key="8">
    <source>
        <dbReference type="PROSITE" id="PS50067"/>
    </source>
</evidence>
<dbReference type="GO" id="GO:0005874">
    <property type="term" value="C:microtubule"/>
    <property type="evidence" value="ECO:0007669"/>
    <property type="project" value="UniProtKB-KW"/>
</dbReference>
<accession>A0A8J4XBJ3</accession>
<dbReference type="Gene3D" id="3.40.850.10">
    <property type="entry name" value="Kinesin motor domain"/>
    <property type="match status" value="1"/>
</dbReference>
<keyword evidence="4" id="KW-0175">Coiled coil</keyword>